<dbReference type="InterPro" id="IPR001106">
    <property type="entry name" value="Aromatic_Lyase"/>
</dbReference>
<dbReference type="Gene3D" id="1.20.200.10">
    <property type="entry name" value="Fumarase/aspartase (Central domain)"/>
    <property type="match status" value="1"/>
</dbReference>
<protein>
    <recommendedName>
        <fullName evidence="5">Histidine ammonia-lyase</fullName>
    </recommendedName>
</protein>
<accession>A0A7J6SP86</accession>
<evidence type="ECO:0000256" key="1">
    <source>
        <dbReference type="SAM" id="Coils"/>
    </source>
</evidence>
<feature type="coiled-coil region" evidence="1">
    <location>
        <begin position="80"/>
        <end position="107"/>
    </location>
</feature>
<keyword evidence="4" id="KW-1185">Reference proteome</keyword>
<dbReference type="InterPro" id="IPR008948">
    <property type="entry name" value="L-Aspartase-like"/>
</dbReference>
<name>A0A7J6SP86_PEROL</name>
<gene>
    <name evidence="3" type="ORF">FOZ63_002608</name>
</gene>
<dbReference type="Pfam" id="PF00221">
    <property type="entry name" value="Lyase_aromatic"/>
    <property type="match status" value="1"/>
</dbReference>
<feature type="compositionally biased region" description="Polar residues" evidence="2">
    <location>
        <begin position="29"/>
        <end position="40"/>
    </location>
</feature>
<dbReference type="AlphaFoldDB" id="A0A7J6SP86"/>
<dbReference type="SUPFAM" id="SSF48557">
    <property type="entry name" value="L-aspartase-like"/>
    <property type="match status" value="1"/>
</dbReference>
<reference evidence="3 4" key="1">
    <citation type="submission" date="2020-04" db="EMBL/GenBank/DDBJ databases">
        <title>Perkinsus olseni comparative genomics.</title>
        <authorList>
            <person name="Bogema D.R."/>
        </authorList>
    </citation>
    <scope>NUCLEOTIDE SEQUENCE [LARGE SCALE GENOMIC DNA]</scope>
    <source>
        <strain evidence="3 4">ATCC PRA-207</strain>
    </source>
</reference>
<proteinExistence type="predicted"/>
<dbReference type="GO" id="GO:0003824">
    <property type="term" value="F:catalytic activity"/>
    <property type="evidence" value="ECO:0007669"/>
    <property type="project" value="InterPro"/>
</dbReference>
<sequence length="332" mass="35681">MIFTGGADFYPTGSAKAPAGTRGRGHSGDASSTLKGSAATTPVCATPLSPIPPSEENSTSFDDSFPLLDGPDDASDISDLNDARKEIQKMRALLKNFKQENTALNTHLMETLLLGTSGFIISGGNFHGEYPAKALDYLAIGIQELANISERRMERLVNPALSNLPAFLVQNGGLNSGFMIAHCTAAALTSENKVLCHPSSVDTLSTSAAKEDHVSMGGYSARKCLEVISNVEVVIAIELMAACQALEFHRPCRSTAPLEAVYDLVRSAGVEPYDEDRYLAPDIDKVTDLIRSGAVWEVVEPYLKQREASQIDEVSPIDMMSRGQVLTLCRNL</sequence>
<dbReference type="EMBL" id="JABANO010016692">
    <property type="protein sequence ID" value="KAF4734738.1"/>
    <property type="molecule type" value="Genomic_DNA"/>
</dbReference>
<feature type="region of interest" description="Disordered" evidence="2">
    <location>
        <begin position="12"/>
        <end position="63"/>
    </location>
</feature>
<comment type="caution">
    <text evidence="3">The sequence shown here is derived from an EMBL/GenBank/DDBJ whole genome shotgun (WGS) entry which is preliminary data.</text>
</comment>
<evidence type="ECO:0000313" key="3">
    <source>
        <dbReference type="EMBL" id="KAF4734738.1"/>
    </source>
</evidence>
<evidence type="ECO:0008006" key="5">
    <source>
        <dbReference type="Google" id="ProtNLM"/>
    </source>
</evidence>
<organism evidence="3 4">
    <name type="scientific">Perkinsus olseni</name>
    <name type="common">Perkinsus atlanticus</name>
    <dbReference type="NCBI Taxonomy" id="32597"/>
    <lineage>
        <taxon>Eukaryota</taxon>
        <taxon>Sar</taxon>
        <taxon>Alveolata</taxon>
        <taxon>Perkinsozoa</taxon>
        <taxon>Perkinsea</taxon>
        <taxon>Perkinsida</taxon>
        <taxon>Perkinsidae</taxon>
        <taxon>Perkinsus</taxon>
    </lineage>
</organism>
<keyword evidence="1" id="KW-0175">Coiled coil</keyword>
<dbReference type="Proteomes" id="UP000553632">
    <property type="component" value="Unassembled WGS sequence"/>
</dbReference>
<evidence type="ECO:0000256" key="2">
    <source>
        <dbReference type="SAM" id="MobiDB-lite"/>
    </source>
</evidence>
<evidence type="ECO:0000313" key="4">
    <source>
        <dbReference type="Proteomes" id="UP000553632"/>
    </source>
</evidence>
<dbReference type="PANTHER" id="PTHR10362">
    <property type="entry name" value="HISTIDINE AMMONIA-LYASE"/>
    <property type="match status" value="1"/>
</dbReference>